<feature type="transmembrane region" description="Helical" evidence="2">
    <location>
        <begin position="140"/>
        <end position="158"/>
    </location>
</feature>
<evidence type="ECO:0000313" key="4">
    <source>
        <dbReference type="EMBL" id="PWG81089.1"/>
    </source>
</evidence>
<evidence type="ECO:0000313" key="5">
    <source>
        <dbReference type="Proteomes" id="UP000245647"/>
    </source>
</evidence>
<feature type="transmembrane region" description="Helical" evidence="2">
    <location>
        <begin position="12"/>
        <end position="29"/>
    </location>
</feature>
<dbReference type="AlphaFoldDB" id="A0A2U2PIV3"/>
<feature type="transmembrane region" description="Helical" evidence="2">
    <location>
        <begin position="41"/>
        <end position="62"/>
    </location>
</feature>
<feature type="coiled-coil region" evidence="1">
    <location>
        <begin position="159"/>
        <end position="186"/>
    </location>
</feature>
<feature type="domain" description="Signal transduction histidine kinase internal region" evidence="3">
    <location>
        <begin position="179"/>
        <end position="256"/>
    </location>
</feature>
<dbReference type="RefSeq" id="WP_109415474.1">
    <property type="nucleotide sequence ID" value="NZ_QEAS01000006.1"/>
</dbReference>
<sequence length="368" mass="42658">MNRIKLQNLVHEAIPLLLWLGFVLFPFLFRSPSVPSSVHKHFLEAIFINNLVLLSVFYLHAFAIYPLKKGRNGILWYIAALLVCLIAFVSVSSRLNPEPRMTGWGNVHKFHQRERFPNPLPPRHPLEKIIFAGSNPLREFRIVPFFFVILCSYCYRILRDHAKRERALKEHENEHLKTELNFLRSQISPHFMFNVMNSMVSLARKQSPLLETSLINMSSLMRYMLYETGDKQVSLNTEIEYLKNYIDLQLLRYGDSVKLNLYINGHTQGYHIEPMLLIPFVENAFKHGISMIEAPLIDISLAVDANTHWLNFNVVNSISPQKDKSDNGIGIGLVNVQRRLALLYPEKHTLSIGRDNNIFNIKLKIKLT</sequence>
<gene>
    <name evidence="4" type="ORF">DDR33_09185</name>
</gene>
<dbReference type="GO" id="GO:0016020">
    <property type="term" value="C:membrane"/>
    <property type="evidence" value="ECO:0007669"/>
    <property type="project" value="InterPro"/>
</dbReference>
<feature type="transmembrane region" description="Helical" evidence="2">
    <location>
        <begin position="74"/>
        <end position="91"/>
    </location>
</feature>
<keyword evidence="2" id="KW-1133">Transmembrane helix</keyword>
<dbReference type="Proteomes" id="UP000245647">
    <property type="component" value="Unassembled WGS sequence"/>
</dbReference>
<dbReference type="EMBL" id="QEAS01000006">
    <property type="protein sequence ID" value="PWG81089.1"/>
    <property type="molecule type" value="Genomic_DNA"/>
</dbReference>
<protein>
    <recommendedName>
        <fullName evidence="3">Signal transduction histidine kinase internal region domain-containing protein</fullName>
    </recommendedName>
</protein>
<keyword evidence="5" id="KW-1185">Reference proteome</keyword>
<evidence type="ECO:0000256" key="1">
    <source>
        <dbReference type="SAM" id="Coils"/>
    </source>
</evidence>
<proteinExistence type="predicted"/>
<accession>A0A2U2PIV3</accession>
<dbReference type="PANTHER" id="PTHR34220:SF7">
    <property type="entry name" value="SENSOR HISTIDINE KINASE YPDA"/>
    <property type="match status" value="1"/>
</dbReference>
<evidence type="ECO:0000259" key="3">
    <source>
        <dbReference type="Pfam" id="PF06580"/>
    </source>
</evidence>
<dbReference type="OrthoDB" id="9792992at2"/>
<dbReference type="GO" id="GO:0000155">
    <property type="term" value="F:phosphorelay sensor kinase activity"/>
    <property type="evidence" value="ECO:0007669"/>
    <property type="project" value="InterPro"/>
</dbReference>
<name>A0A2U2PIV3_9SPHI</name>
<evidence type="ECO:0000256" key="2">
    <source>
        <dbReference type="SAM" id="Phobius"/>
    </source>
</evidence>
<comment type="caution">
    <text evidence="4">The sequence shown here is derived from an EMBL/GenBank/DDBJ whole genome shotgun (WGS) entry which is preliminary data.</text>
</comment>
<dbReference type="Pfam" id="PF06580">
    <property type="entry name" value="His_kinase"/>
    <property type="match status" value="1"/>
</dbReference>
<dbReference type="InterPro" id="IPR050640">
    <property type="entry name" value="Bact_2-comp_sensor_kinase"/>
</dbReference>
<organism evidence="4 5">
    <name type="scientific">Pararcticibacter amylolyticus</name>
    <dbReference type="NCBI Taxonomy" id="2173175"/>
    <lineage>
        <taxon>Bacteria</taxon>
        <taxon>Pseudomonadati</taxon>
        <taxon>Bacteroidota</taxon>
        <taxon>Sphingobacteriia</taxon>
        <taxon>Sphingobacteriales</taxon>
        <taxon>Sphingobacteriaceae</taxon>
        <taxon>Pararcticibacter</taxon>
    </lineage>
</organism>
<reference evidence="4 5" key="1">
    <citation type="submission" date="2018-04" db="EMBL/GenBank/DDBJ databases">
        <title>Pedobacter chongqingensis sp. nov., isolated from a rottenly hemp rope.</title>
        <authorList>
            <person name="Cai Y."/>
        </authorList>
    </citation>
    <scope>NUCLEOTIDE SEQUENCE [LARGE SCALE GENOMIC DNA]</scope>
    <source>
        <strain evidence="4 5">FJ4-8</strain>
    </source>
</reference>
<dbReference type="InterPro" id="IPR036890">
    <property type="entry name" value="HATPase_C_sf"/>
</dbReference>
<dbReference type="InterPro" id="IPR010559">
    <property type="entry name" value="Sig_transdc_His_kin_internal"/>
</dbReference>
<dbReference type="PANTHER" id="PTHR34220">
    <property type="entry name" value="SENSOR HISTIDINE KINASE YPDA"/>
    <property type="match status" value="1"/>
</dbReference>
<dbReference type="SUPFAM" id="SSF55874">
    <property type="entry name" value="ATPase domain of HSP90 chaperone/DNA topoisomerase II/histidine kinase"/>
    <property type="match status" value="1"/>
</dbReference>
<keyword evidence="1" id="KW-0175">Coiled coil</keyword>
<keyword evidence="2" id="KW-0472">Membrane</keyword>
<keyword evidence="2" id="KW-0812">Transmembrane</keyword>